<dbReference type="OrthoDB" id="2020077at2759"/>
<keyword evidence="9" id="KW-0677">Repeat</keyword>
<dbReference type="Pfam" id="PF08263">
    <property type="entry name" value="LRRNT_2"/>
    <property type="match status" value="1"/>
</dbReference>
<comment type="subcellular location">
    <subcellularLocation>
        <location evidence="1">Membrane</location>
        <topology evidence="1">Single-pass type I membrane protein</topology>
    </subcellularLocation>
</comment>
<evidence type="ECO:0000256" key="5">
    <source>
        <dbReference type="ARBA" id="ARBA00022614"/>
    </source>
</evidence>
<keyword evidence="10 17" id="KW-0547">Nucleotide-binding</keyword>
<feature type="chain" id="PRO_5035756144" description="non-specific serine/threonine protein kinase" evidence="19">
    <location>
        <begin position="22"/>
        <end position="804"/>
    </location>
</feature>
<keyword evidence="6" id="KW-0808">Transferase</keyword>
<dbReference type="PROSITE" id="PS50011">
    <property type="entry name" value="PROTEIN_KINASE_DOM"/>
    <property type="match status" value="1"/>
</dbReference>
<evidence type="ECO:0000256" key="18">
    <source>
        <dbReference type="SAM" id="Phobius"/>
    </source>
</evidence>
<dbReference type="Gene3D" id="3.30.200.20">
    <property type="entry name" value="Phosphorylase Kinase, domain 1"/>
    <property type="match status" value="1"/>
</dbReference>
<dbReference type="AlphaFoldDB" id="A0A8S0U384"/>
<dbReference type="FunFam" id="3.80.10.10:FF:000363">
    <property type="entry name" value="Leucine-rich repeat family protein"/>
    <property type="match status" value="1"/>
</dbReference>
<keyword evidence="14 18" id="KW-0472">Membrane</keyword>
<evidence type="ECO:0000256" key="3">
    <source>
        <dbReference type="ARBA" id="ARBA00012513"/>
    </source>
</evidence>
<dbReference type="GO" id="GO:0005524">
    <property type="term" value="F:ATP binding"/>
    <property type="evidence" value="ECO:0007669"/>
    <property type="project" value="UniProtKB-UniRule"/>
</dbReference>
<dbReference type="InterPro" id="IPR001611">
    <property type="entry name" value="Leu-rich_rpt"/>
</dbReference>
<dbReference type="InterPro" id="IPR011009">
    <property type="entry name" value="Kinase-like_dom_sf"/>
</dbReference>
<feature type="signal peptide" evidence="19">
    <location>
        <begin position="1"/>
        <end position="21"/>
    </location>
</feature>
<feature type="domain" description="Protein kinase" evidence="20">
    <location>
        <begin position="477"/>
        <end position="749"/>
    </location>
</feature>
<dbReference type="Gene3D" id="1.10.510.10">
    <property type="entry name" value="Transferase(Phosphotransferase) domain 1"/>
    <property type="match status" value="1"/>
</dbReference>
<evidence type="ECO:0000256" key="16">
    <source>
        <dbReference type="ARBA" id="ARBA00023180"/>
    </source>
</evidence>
<keyword evidence="7 18" id="KW-0812">Transmembrane</keyword>
<dbReference type="SMART" id="SM00220">
    <property type="entry name" value="S_TKc"/>
    <property type="match status" value="1"/>
</dbReference>
<proteinExistence type="inferred from homology"/>
<dbReference type="Proteomes" id="UP000594638">
    <property type="component" value="Unassembled WGS sequence"/>
</dbReference>
<sequence length="804" mass="89538">MARRTLYFIAIFLALSSSFSARLAYGQITDPLEVTALLAVRSHLTDPWKNLGNWDKKKDPCASNWNGVICYTNLGDRYMHVQELRLMHYNLSGTLAPELGQLVHMKRLNFMWNNISGSIPKEIGNITALEILLLSENQLSGPLPRELGYLPNLHLFQLDRNQLSGSIPKSFVNLPIVQHFHMNNNSFSGQLPPELSSLPIKHLNFQDNLLSDISGVLEVPPNVTLMLHGNPVCQNATQRNIGLVCGSDYRDDDTATIVNIPVLNCPSTCPTCYEYIPVLTAKCFCAIPFGVELRLRSPSMSDFPPYRDQFKEYITGNVKLYPYQFFIDSLAWEEGPRLRMFLKFFPQLSNDSHEFNKSEIQRIADIFATIGLPGNDTFGPYELLNFTANGPYVSFLNVPLPSLKGKGMSKGALAGIVLGSIFCASMVLLGVVLLFLKKNQQLPLNAAKNKSLEKATIIMDKVKAFSFKELQAATSGFSIATQVGEGGYGKVFKGTLADGTVVAIKRSQQGSLQGDKEFYTEIEMLSRLHHKNLVSLVGYCDEDYEQMLVYEFMPNGSLHDLLSARDRSPLCFATRLHIALGSARGILYLHTEADPPVIHRDIKANNILLDSKWTAKMSDFGISRLAPVSDVKRVTEAHIFTNVKGTPGYLDSEYFLTHKLTEKSDVYSLGVVFLEILTGMQPISHGRNLVREVNMACQSGTMFSIIDESMGPYPLECIKKFMQLAIRCSQDETKDRPSMLEVVREIETISSELPECNNTALKLNLNTVTSESSAPSSSVYSTYVSNNLPGINLVSDVFPTIKPR</sequence>
<dbReference type="GO" id="GO:0016020">
    <property type="term" value="C:membrane"/>
    <property type="evidence" value="ECO:0007669"/>
    <property type="project" value="UniProtKB-SubCell"/>
</dbReference>
<keyword evidence="4" id="KW-0723">Serine/threonine-protein kinase</keyword>
<evidence type="ECO:0000256" key="8">
    <source>
        <dbReference type="ARBA" id="ARBA00022729"/>
    </source>
</evidence>
<evidence type="ECO:0000313" key="22">
    <source>
        <dbReference type="Proteomes" id="UP000594638"/>
    </source>
</evidence>
<protein>
    <recommendedName>
        <fullName evidence="3">non-specific serine/threonine protein kinase</fullName>
        <ecNumber evidence="3">2.7.11.1</ecNumber>
    </recommendedName>
</protein>
<comment type="similarity">
    <text evidence="2">Belongs to the protein kinase superfamily. Ser/Thr protein kinase family.</text>
</comment>
<evidence type="ECO:0000256" key="6">
    <source>
        <dbReference type="ARBA" id="ARBA00022679"/>
    </source>
</evidence>
<dbReference type="CDD" id="cd14066">
    <property type="entry name" value="STKc_IRAK"/>
    <property type="match status" value="1"/>
</dbReference>
<keyword evidence="13 18" id="KW-1133">Transmembrane helix</keyword>
<dbReference type="PROSITE" id="PS00108">
    <property type="entry name" value="PROTEIN_KINASE_ST"/>
    <property type="match status" value="1"/>
</dbReference>
<dbReference type="EC" id="2.7.11.1" evidence="3"/>
<dbReference type="Gramene" id="OE9A080630T3">
    <property type="protein sequence ID" value="OE9A080630C3"/>
    <property type="gene ID" value="OE9A080630"/>
</dbReference>
<dbReference type="InterPro" id="IPR008271">
    <property type="entry name" value="Ser/Thr_kinase_AS"/>
</dbReference>
<gene>
    <name evidence="21" type="ORF">OLEA9_A080630</name>
</gene>
<evidence type="ECO:0000256" key="7">
    <source>
        <dbReference type="ARBA" id="ARBA00022692"/>
    </source>
</evidence>
<feature type="transmembrane region" description="Helical" evidence="18">
    <location>
        <begin position="412"/>
        <end position="436"/>
    </location>
</feature>
<dbReference type="FunFam" id="1.10.510.10:FF:000453">
    <property type="entry name" value="LRR receptor-like serine/threonine-protein kinase HSL2"/>
    <property type="match status" value="1"/>
</dbReference>
<dbReference type="InterPro" id="IPR000719">
    <property type="entry name" value="Prot_kinase_dom"/>
</dbReference>
<evidence type="ECO:0000256" key="17">
    <source>
        <dbReference type="PROSITE-ProRule" id="PRU10141"/>
    </source>
</evidence>
<evidence type="ECO:0000256" key="15">
    <source>
        <dbReference type="ARBA" id="ARBA00023170"/>
    </source>
</evidence>
<dbReference type="InterPro" id="IPR001245">
    <property type="entry name" value="Ser-Thr/Tyr_kinase_cat_dom"/>
</dbReference>
<evidence type="ECO:0000256" key="14">
    <source>
        <dbReference type="ARBA" id="ARBA00023136"/>
    </source>
</evidence>
<keyword evidence="16" id="KW-0325">Glycoprotein</keyword>
<evidence type="ECO:0000256" key="9">
    <source>
        <dbReference type="ARBA" id="ARBA00022737"/>
    </source>
</evidence>
<evidence type="ECO:0000256" key="11">
    <source>
        <dbReference type="ARBA" id="ARBA00022777"/>
    </source>
</evidence>
<dbReference type="InterPro" id="IPR032675">
    <property type="entry name" value="LRR_dom_sf"/>
</dbReference>
<dbReference type="EMBL" id="CACTIH010007381">
    <property type="protein sequence ID" value="CAA3011828.1"/>
    <property type="molecule type" value="Genomic_DNA"/>
</dbReference>
<comment type="caution">
    <text evidence="21">The sequence shown here is derived from an EMBL/GenBank/DDBJ whole genome shotgun (WGS) entry which is preliminary data.</text>
</comment>
<dbReference type="SUPFAM" id="SSF56112">
    <property type="entry name" value="Protein kinase-like (PK-like)"/>
    <property type="match status" value="1"/>
</dbReference>
<dbReference type="FunFam" id="3.30.200.20:FF:000328">
    <property type="entry name" value="Leucine-rich repeat protein kinase family protein"/>
    <property type="match status" value="1"/>
</dbReference>
<dbReference type="PROSITE" id="PS00107">
    <property type="entry name" value="PROTEIN_KINASE_ATP"/>
    <property type="match status" value="1"/>
</dbReference>
<dbReference type="InterPro" id="IPR017441">
    <property type="entry name" value="Protein_kinase_ATP_BS"/>
</dbReference>
<evidence type="ECO:0000256" key="12">
    <source>
        <dbReference type="ARBA" id="ARBA00022840"/>
    </source>
</evidence>
<keyword evidence="11" id="KW-0418">Kinase</keyword>
<dbReference type="GO" id="GO:0004674">
    <property type="term" value="F:protein serine/threonine kinase activity"/>
    <property type="evidence" value="ECO:0007669"/>
    <property type="project" value="UniProtKB-KW"/>
</dbReference>
<dbReference type="SUPFAM" id="SSF52058">
    <property type="entry name" value="L domain-like"/>
    <property type="match status" value="1"/>
</dbReference>
<reference evidence="21 22" key="1">
    <citation type="submission" date="2019-12" db="EMBL/GenBank/DDBJ databases">
        <authorList>
            <person name="Alioto T."/>
            <person name="Alioto T."/>
            <person name="Gomez Garrido J."/>
        </authorList>
    </citation>
    <scope>NUCLEOTIDE SEQUENCE [LARGE SCALE GENOMIC DNA]</scope>
</reference>
<dbReference type="PANTHER" id="PTHR45974:SF23">
    <property type="entry name" value="PROTEIN KINASE DOMAIN-CONTAINING PROTEIN"/>
    <property type="match status" value="1"/>
</dbReference>
<dbReference type="Pfam" id="PF00560">
    <property type="entry name" value="LRR_1"/>
    <property type="match status" value="2"/>
</dbReference>
<evidence type="ECO:0000313" key="21">
    <source>
        <dbReference type="EMBL" id="CAA3011828.1"/>
    </source>
</evidence>
<dbReference type="PANTHER" id="PTHR45974">
    <property type="entry name" value="RECEPTOR-LIKE PROTEIN 55"/>
    <property type="match status" value="1"/>
</dbReference>
<evidence type="ECO:0000256" key="19">
    <source>
        <dbReference type="SAM" id="SignalP"/>
    </source>
</evidence>
<evidence type="ECO:0000256" key="2">
    <source>
        <dbReference type="ARBA" id="ARBA00008684"/>
    </source>
</evidence>
<keyword evidence="12 17" id="KW-0067">ATP-binding</keyword>
<feature type="binding site" evidence="17">
    <location>
        <position position="505"/>
    </location>
    <ligand>
        <name>ATP</name>
        <dbReference type="ChEBI" id="CHEBI:30616"/>
    </ligand>
</feature>
<evidence type="ECO:0000259" key="20">
    <source>
        <dbReference type="PROSITE" id="PS50011"/>
    </source>
</evidence>
<evidence type="ECO:0000256" key="10">
    <source>
        <dbReference type="ARBA" id="ARBA00022741"/>
    </source>
</evidence>
<keyword evidence="22" id="KW-1185">Reference proteome</keyword>
<evidence type="ECO:0000256" key="13">
    <source>
        <dbReference type="ARBA" id="ARBA00022989"/>
    </source>
</evidence>
<accession>A0A8S0U384</accession>
<dbReference type="InterPro" id="IPR013210">
    <property type="entry name" value="LRR_N_plant-typ"/>
</dbReference>
<dbReference type="Pfam" id="PF07714">
    <property type="entry name" value="PK_Tyr_Ser-Thr"/>
    <property type="match status" value="1"/>
</dbReference>
<name>A0A8S0U384_OLEEU</name>
<evidence type="ECO:0000256" key="4">
    <source>
        <dbReference type="ARBA" id="ARBA00022527"/>
    </source>
</evidence>
<dbReference type="Gene3D" id="3.80.10.10">
    <property type="entry name" value="Ribonuclease Inhibitor"/>
    <property type="match status" value="1"/>
</dbReference>
<evidence type="ECO:0000256" key="1">
    <source>
        <dbReference type="ARBA" id="ARBA00004479"/>
    </source>
</evidence>
<organism evidence="21 22">
    <name type="scientific">Olea europaea subsp. europaea</name>
    <dbReference type="NCBI Taxonomy" id="158383"/>
    <lineage>
        <taxon>Eukaryota</taxon>
        <taxon>Viridiplantae</taxon>
        <taxon>Streptophyta</taxon>
        <taxon>Embryophyta</taxon>
        <taxon>Tracheophyta</taxon>
        <taxon>Spermatophyta</taxon>
        <taxon>Magnoliopsida</taxon>
        <taxon>eudicotyledons</taxon>
        <taxon>Gunneridae</taxon>
        <taxon>Pentapetalae</taxon>
        <taxon>asterids</taxon>
        <taxon>lamiids</taxon>
        <taxon>Lamiales</taxon>
        <taxon>Oleaceae</taxon>
        <taxon>Oleeae</taxon>
        <taxon>Olea</taxon>
    </lineage>
</organism>
<keyword evidence="8 19" id="KW-0732">Signal</keyword>
<keyword evidence="15 21" id="KW-0675">Receptor</keyword>
<keyword evidence="5" id="KW-0433">Leucine-rich repeat</keyword>